<feature type="transmembrane region" description="Helical" evidence="5">
    <location>
        <begin position="12"/>
        <end position="36"/>
    </location>
</feature>
<dbReference type="AlphaFoldDB" id="A0A2G5TFD3"/>
<dbReference type="PANTHER" id="PTHR23360:SF37">
    <property type="entry name" value="G-PROTEIN COUPLED RECEPTORS FAMILY 1 PROFILE DOMAIN-CONTAINING PROTEIN"/>
    <property type="match status" value="1"/>
</dbReference>
<evidence type="ECO:0000313" key="7">
    <source>
        <dbReference type="Proteomes" id="UP000230233"/>
    </source>
</evidence>
<protein>
    <recommendedName>
        <fullName evidence="8">G-protein coupled receptors family 1 profile domain-containing protein</fullName>
    </recommendedName>
</protein>
<dbReference type="SUPFAM" id="SSF81321">
    <property type="entry name" value="Family A G protein-coupled receptor-like"/>
    <property type="match status" value="2"/>
</dbReference>
<feature type="transmembrane region" description="Helical" evidence="5">
    <location>
        <begin position="295"/>
        <end position="322"/>
    </location>
</feature>
<dbReference type="OrthoDB" id="5873055at2759"/>
<feature type="transmembrane region" description="Helical" evidence="5">
    <location>
        <begin position="423"/>
        <end position="445"/>
    </location>
</feature>
<evidence type="ECO:0000313" key="6">
    <source>
        <dbReference type="EMBL" id="PIC25970.1"/>
    </source>
</evidence>
<dbReference type="GO" id="GO:0004930">
    <property type="term" value="F:G protein-coupled receptor activity"/>
    <property type="evidence" value="ECO:0007669"/>
    <property type="project" value="InterPro"/>
</dbReference>
<feature type="transmembrane region" description="Helical" evidence="5">
    <location>
        <begin position="451"/>
        <end position="473"/>
    </location>
</feature>
<feature type="transmembrane region" description="Helical" evidence="5">
    <location>
        <begin position="204"/>
        <end position="228"/>
    </location>
</feature>
<feature type="transmembrane region" description="Helical" evidence="5">
    <location>
        <begin position="255"/>
        <end position="275"/>
    </location>
</feature>
<keyword evidence="2 5" id="KW-0812">Transmembrane</keyword>
<feature type="transmembrane region" description="Helical" evidence="5">
    <location>
        <begin position="174"/>
        <end position="198"/>
    </location>
</feature>
<dbReference type="EMBL" id="PDUG01000005">
    <property type="protein sequence ID" value="PIC25970.1"/>
    <property type="molecule type" value="Genomic_DNA"/>
</dbReference>
<dbReference type="PANTHER" id="PTHR23360">
    <property type="entry name" value="G-PROTEIN COUPLED RECEPTORS FAMILY 1 PROFILE DOMAIN-CONTAINING PROTEIN-RELATED"/>
    <property type="match status" value="1"/>
</dbReference>
<feature type="transmembrane region" description="Helical" evidence="5">
    <location>
        <begin position="124"/>
        <end position="145"/>
    </location>
</feature>
<dbReference type="InterPro" id="IPR019424">
    <property type="entry name" value="7TM_GPCR_Srsx"/>
</dbReference>
<organism evidence="6 7">
    <name type="scientific">Caenorhabditis nigoni</name>
    <dbReference type="NCBI Taxonomy" id="1611254"/>
    <lineage>
        <taxon>Eukaryota</taxon>
        <taxon>Metazoa</taxon>
        <taxon>Ecdysozoa</taxon>
        <taxon>Nematoda</taxon>
        <taxon>Chromadorea</taxon>
        <taxon>Rhabditida</taxon>
        <taxon>Rhabditina</taxon>
        <taxon>Rhabditomorpha</taxon>
        <taxon>Rhabditoidea</taxon>
        <taxon>Rhabditidae</taxon>
        <taxon>Peloderinae</taxon>
        <taxon>Caenorhabditis</taxon>
    </lineage>
</organism>
<proteinExistence type="predicted"/>
<gene>
    <name evidence="6" type="primary">Cni-srsx-5</name>
    <name evidence="6" type="synonym">Cnig_chr_V.g18698</name>
    <name evidence="6" type="ORF">B9Z55_018698</name>
</gene>
<feature type="transmembrane region" description="Helical" evidence="5">
    <location>
        <begin position="377"/>
        <end position="402"/>
    </location>
</feature>
<comment type="caution">
    <text evidence="6">The sequence shown here is derived from an EMBL/GenBank/DDBJ whole genome shotgun (WGS) entry which is preliminary data.</text>
</comment>
<sequence length="522" mass="59506">MYGMLARVNQLIIVTYKILFFFAGIFGNACLIYMVAKKKTLQTKSSILQAVQSFCHIICLAGTQVDTVLTILDIQLPRSQCYPKVSIYTFFETVQSMIMLFLVIDILIIVKFPRFYHTFSTTKYIILALIPAITCGMVFFVWGFVGTNDEIVIFCNPPLGHKQRGDSWKVMKRLQLSVAIFVCSWFIAQSANSVFIAIGITGEAFNFLVANVSFFVLLSFTQTFYVVIWKSKEYRTHFLSMWCGRSFASRDVTGAAYLQCALCFSHIICLSFELPNAGLLFTGIQLKRNECFPAISIYIFFICAQAVIILMMTLDIFIIVFFPAFYQTVTTWKYLTGMLTIPVAYSAGIVIWGFLAMDDEVVMFCNPPLALYHTVSRFWTFSNVIINTVTLVLFLGLIFIFYYKGKKQKSDTRKIMKRLKVSILFFIFTWYIGLLAADLFVALGFTGPTLIFMMSNLVFFVLISYSQFFYVVIWRSPEYRNAFFEAWSCIPCCASLKEKHIMSTKISATAHSHQAASTVSST</sequence>
<name>A0A2G5TFD3_9PELO</name>
<evidence type="ECO:0000256" key="2">
    <source>
        <dbReference type="ARBA" id="ARBA00022692"/>
    </source>
</evidence>
<dbReference type="STRING" id="1611254.A0A2G5TFD3"/>
<comment type="subcellular location">
    <subcellularLocation>
        <location evidence="1">Membrane</location>
    </subcellularLocation>
</comment>
<feature type="transmembrane region" description="Helical" evidence="5">
    <location>
        <begin position="87"/>
        <end position="112"/>
    </location>
</feature>
<keyword evidence="3 5" id="KW-1133">Transmembrane helix</keyword>
<keyword evidence="4 5" id="KW-0472">Membrane</keyword>
<dbReference type="Gene3D" id="1.20.1070.10">
    <property type="entry name" value="Rhodopsin 7-helix transmembrane proteins"/>
    <property type="match status" value="2"/>
</dbReference>
<evidence type="ECO:0000256" key="4">
    <source>
        <dbReference type="ARBA" id="ARBA00023136"/>
    </source>
</evidence>
<dbReference type="GO" id="GO:0016020">
    <property type="term" value="C:membrane"/>
    <property type="evidence" value="ECO:0007669"/>
    <property type="project" value="UniProtKB-SubCell"/>
</dbReference>
<accession>A0A2G5TFD3</accession>
<dbReference type="InterPro" id="IPR047130">
    <property type="entry name" value="7TM_GPCR_Srsx_nematod"/>
</dbReference>
<evidence type="ECO:0008006" key="8">
    <source>
        <dbReference type="Google" id="ProtNLM"/>
    </source>
</evidence>
<evidence type="ECO:0000256" key="3">
    <source>
        <dbReference type="ARBA" id="ARBA00022989"/>
    </source>
</evidence>
<keyword evidence="7" id="KW-1185">Reference proteome</keyword>
<evidence type="ECO:0000256" key="5">
    <source>
        <dbReference type="SAM" id="Phobius"/>
    </source>
</evidence>
<reference evidence="7" key="1">
    <citation type="submission" date="2017-10" db="EMBL/GenBank/DDBJ databases">
        <title>Rapid genome shrinkage in a self-fertile nematode reveals novel sperm competition proteins.</title>
        <authorList>
            <person name="Yin D."/>
            <person name="Schwarz E.M."/>
            <person name="Thomas C.G."/>
            <person name="Felde R.L."/>
            <person name="Korf I.F."/>
            <person name="Cutter A.D."/>
            <person name="Schartner C.M."/>
            <person name="Ralston E.J."/>
            <person name="Meyer B.J."/>
            <person name="Haag E.S."/>
        </authorList>
    </citation>
    <scope>NUCLEOTIDE SEQUENCE [LARGE SCALE GENOMIC DNA]</scope>
    <source>
        <strain evidence="7">JU1422</strain>
    </source>
</reference>
<dbReference type="Pfam" id="PF10320">
    <property type="entry name" value="7TM_GPCR_Srsx"/>
    <property type="match status" value="2"/>
</dbReference>
<feature type="transmembrane region" description="Helical" evidence="5">
    <location>
        <begin position="334"/>
        <end position="357"/>
    </location>
</feature>
<dbReference type="Proteomes" id="UP000230233">
    <property type="component" value="Chromosome V"/>
</dbReference>
<dbReference type="SMART" id="SM01381">
    <property type="entry name" value="7TM_GPCR_Srsx"/>
    <property type="match status" value="2"/>
</dbReference>
<dbReference type="InterPro" id="IPR000276">
    <property type="entry name" value="GPCR_Rhodpsn"/>
</dbReference>
<evidence type="ECO:0000256" key="1">
    <source>
        <dbReference type="ARBA" id="ARBA00004370"/>
    </source>
</evidence>